<evidence type="ECO:0000313" key="4">
    <source>
        <dbReference type="EMBL" id="MQT80734.1"/>
    </source>
</evidence>
<dbReference type="SUPFAM" id="SSF50494">
    <property type="entry name" value="Trypsin-like serine proteases"/>
    <property type="match status" value="1"/>
</dbReference>
<dbReference type="EMBL" id="WIVT01000011">
    <property type="protein sequence ID" value="MQU16979.1"/>
    <property type="molecule type" value="Genomic_DNA"/>
</dbReference>
<evidence type="ECO:0000313" key="6">
    <source>
        <dbReference type="EMBL" id="MQU26915.1"/>
    </source>
</evidence>
<keyword evidence="4" id="KW-0378">Hydrolase</keyword>
<evidence type="ECO:0000256" key="1">
    <source>
        <dbReference type="ARBA" id="ARBA00022729"/>
    </source>
</evidence>
<dbReference type="Proteomes" id="UP000443000">
    <property type="component" value="Unassembled WGS sequence"/>
</dbReference>
<dbReference type="InterPro" id="IPR050966">
    <property type="entry name" value="Glutamyl_endopeptidase"/>
</dbReference>
<dbReference type="InterPro" id="IPR009003">
    <property type="entry name" value="Peptidase_S1_PA"/>
</dbReference>
<dbReference type="EMBL" id="WIWC01000016">
    <property type="protein sequence ID" value="MQT80734.1"/>
    <property type="molecule type" value="Genomic_DNA"/>
</dbReference>
<evidence type="ECO:0000313" key="7">
    <source>
        <dbReference type="Proteomes" id="UP000437970"/>
    </source>
</evidence>
<dbReference type="PROSITE" id="PS00134">
    <property type="entry name" value="TRYPSIN_HIS"/>
    <property type="match status" value="1"/>
</dbReference>
<reference evidence="7 8" key="1">
    <citation type="submission" date="2019-10" db="EMBL/GenBank/DDBJ databases">
        <title>Evaluation of single-gene subtyping targets for Pseudomonas.</title>
        <authorList>
            <person name="Reichler S.J."/>
            <person name="Orsi R.H."/>
            <person name="Wiedmann M."/>
            <person name="Martin N.H."/>
            <person name="Murphy S.I."/>
        </authorList>
    </citation>
    <scope>NUCLEOTIDE SEQUENCE</scope>
    <source>
        <strain evidence="3 9">FSL R10-0802</strain>
        <strain evidence="5 8">FSL R10-1594</strain>
        <strain evidence="6 7">FSL R10-1984</strain>
        <strain evidence="4">FSL R10-2339</strain>
    </source>
</reference>
<accession>A0A6A7YV38</accession>
<sequence length="310" mass="32866">MGLLSREIMRTTAALALTTIVTPLLAVEGVPHATGSPVQDRATVLGYWTDDLMKQAEIADGMEQSPGEVITENGDLLGYAPVPMPYVNSKMARVNGVLFIRQPDGSHGHCSASVINSDSKSLIVTAAHCVMGTENKWKELMMFVPAYNGSAKEGERTPLGRWPVKQAFVPSSVPEGQTIDNDIAVARLYLLLPAQPIGPEESVEQKVGGGLKPKVNESGLFGVTRIVGYPGIDRYSGMQQLCDSFTSVVEGTTGLGAKNCCAFSGNSGGPIVLSSSQELEVVAVVHNNVSHARLRASTFNPVYQAADAGH</sequence>
<dbReference type="InterPro" id="IPR043504">
    <property type="entry name" value="Peptidase_S1_PA_chymotrypsin"/>
</dbReference>
<dbReference type="GO" id="GO:0006508">
    <property type="term" value="P:proteolysis"/>
    <property type="evidence" value="ECO:0007669"/>
    <property type="project" value="UniProtKB-KW"/>
</dbReference>
<evidence type="ECO:0000313" key="3">
    <source>
        <dbReference type="EMBL" id="MQT25728.1"/>
    </source>
</evidence>
<dbReference type="PANTHER" id="PTHR15462:SF8">
    <property type="entry name" value="SERINE PROTEASE"/>
    <property type="match status" value="1"/>
</dbReference>
<protein>
    <submittedName>
        <fullName evidence="4">Trypsin-like serine protease</fullName>
    </submittedName>
</protein>
<organism evidence="4">
    <name type="scientific">Pseudomonas helleri</name>
    <dbReference type="NCBI Taxonomy" id="1608996"/>
    <lineage>
        <taxon>Bacteria</taxon>
        <taxon>Pseudomonadati</taxon>
        <taxon>Pseudomonadota</taxon>
        <taxon>Gammaproteobacteria</taxon>
        <taxon>Pseudomonadales</taxon>
        <taxon>Pseudomonadaceae</taxon>
        <taxon>Pseudomonas</taxon>
    </lineage>
</organism>
<dbReference type="AlphaFoldDB" id="A0A6A7YV38"/>
<gene>
    <name evidence="5" type="ORF">GHN41_11065</name>
    <name evidence="4" type="ORF">GHN86_11770</name>
    <name evidence="3" type="ORF">GHN94_07765</name>
    <name evidence="6" type="ORF">GHO29_10485</name>
</gene>
<evidence type="ECO:0000313" key="5">
    <source>
        <dbReference type="EMBL" id="MQU16979.1"/>
    </source>
</evidence>
<dbReference type="Pfam" id="PF00089">
    <property type="entry name" value="Trypsin"/>
    <property type="match status" value="1"/>
</dbReference>
<keyword evidence="4" id="KW-0645">Protease</keyword>
<dbReference type="OrthoDB" id="3507155at2"/>
<proteinExistence type="predicted"/>
<dbReference type="InterPro" id="IPR001254">
    <property type="entry name" value="Trypsin_dom"/>
</dbReference>
<comment type="caution">
    <text evidence="4">The sequence shown here is derived from an EMBL/GenBank/DDBJ whole genome shotgun (WGS) entry which is preliminary data.</text>
</comment>
<evidence type="ECO:0000259" key="2">
    <source>
        <dbReference type="Pfam" id="PF00089"/>
    </source>
</evidence>
<evidence type="ECO:0000313" key="8">
    <source>
        <dbReference type="Proteomes" id="UP000443000"/>
    </source>
</evidence>
<dbReference type="Gene3D" id="2.40.10.10">
    <property type="entry name" value="Trypsin-like serine proteases"/>
    <property type="match status" value="1"/>
</dbReference>
<dbReference type="PANTHER" id="PTHR15462">
    <property type="entry name" value="SERINE PROTEASE"/>
    <property type="match status" value="1"/>
</dbReference>
<dbReference type="Proteomes" id="UP000713985">
    <property type="component" value="Unassembled WGS sequence"/>
</dbReference>
<dbReference type="RefSeq" id="WP_153378829.1">
    <property type="nucleotide sequence ID" value="NZ_WIVT01000011.1"/>
</dbReference>
<name>A0A6A7YV38_9PSED</name>
<dbReference type="InterPro" id="IPR018114">
    <property type="entry name" value="TRYPSIN_HIS"/>
</dbReference>
<keyword evidence="1" id="KW-0732">Signal</keyword>
<evidence type="ECO:0000313" key="9">
    <source>
        <dbReference type="Proteomes" id="UP000713985"/>
    </source>
</evidence>
<dbReference type="GO" id="GO:0004252">
    <property type="term" value="F:serine-type endopeptidase activity"/>
    <property type="evidence" value="ECO:0007669"/>
    <property type="project" value="InterPro"/>
</dbReference>
<dbReference type="EMBL" id="WIVW01000010">
    <property type="protein sequence ID" value="MQU26915.1"/>
    <property type="molecule type" value="Genomic_DNA"/>
</dbReference>
<dbReference type="EMBL" id="WIWP01000009">
    <property type="protein sequence ID" value="MQT25728.1"/>
    <property type="molecule type" value="Genomic_DNA"/>
</dbReference>
<keyword evidence="9" id="KW-1185">Reference proteome</keyword>
<dbReference type="Proteomes" id="UP000437970">
    <property type="component" value="Unassembled WGS sequence"/>
</dbReference>
<feature type="domain" description="Peptidase S1" evidence="2">
    <location>
        <begin position="107"/>
        <end position="305"/>
    </location>
</feature>